<evidence type="ECO:0008006" key="3">
    <source>
        <dbReference type="Google" id="ProtNLM"/>
    </source>
</evidence>
<comment type="caution">
    <text evidence="1">The sequence shown here is derived from an EMBL/GenBank/DDBJ whole genome shotgun (WGS) entry which is preliminary data.</text>
</comment>
<dbReference type="RefSeq" id="WP_071638375.1">
    <property type="nucleotide sequence ID" value="NZ_MLFK01000010.1"/>
</dbReference>
<dbReference type="SUPFAM" id="SSF160631">
    <property type="entry name" value="SMI1/KNR4-like"/>
    <property type="match status" value="1"/>
</dbReference>
<accession>A0A1J7CKT5</accession>
<keyword evidence="2" id="KW-1185">Reference proteome</keyword>
<proteinExistence type="predicted"/>
<dbReference type="Proteomes" id="UP000182826">
    <property type="component" value="Unassembled WGS sequence"/>
</dbReference>
<protein>
    <recommendedName>
        <fullName evidence="3">Knr4/Smi1-like domain-containing protein</fullName>
    </recommendedName>
</protein>
<gene>
    <name evidence="1" type="ORF">BKM63_20125</name>
</gene>
<reference evidence="1 2" key="1">
    <citation type="submission" date="2016-10" db="EMBL/GenBank/DDBJ databases">
        <title>Draft Genome Sequence of Rhizobacteria Flavobacterium johnsoniae CI04.</title>
        <authorList>
            <person name="Bravo J.I."/>
            <person name="Lozano G.L."/>
            <person name="Handelsman J."/>
        </authorList>
    </citation>
    <scope>NUCLEOTIDE SEQUENCE [LARGE SCALE GENOMIC DNA]</scope>
    <source>
        <strain evidence="1 2">CI04</strain>
    </source>
</reference>
<dbReference type="OrthoDB" id="1415632at2"/>
<evidence type="ECO:0000313" key="1">
    <source>
        <dbReference type="EMBL" id="OIV40250.1"/>
    </source>
</evidence>
<evidence type="ECO:0000313" key="2">
    <source>
        <dbReference type="Proteomes" id="UP000182826"/>
    </source>
</evidence>
<dbReference type="EMBL" id="MLFK01000010">
    <property type="protein sequence ID" value="OIV40250.1"/>
    <property type="molecule type" value="Genomic_DNA"/>
</dbReference>
<dbReference type="Gene3D" id="3.40.1580.10">
    <property type="entry name" value="SMI1/KNR4-like"/>
    <property type="match status" value="1"/>
</dbReference>
<organism evidence="1 2">
    <name type="scientific">Flavobacterium johnsoniae</name>
    <name type="common">Cytophaga johnsonae</name>
    <dbReference type="NCBI Taxonomy" id="986"/>
    <lineage>
        <taxon>Bacteria</taxon>
        <taxon>Pseudomonadati</taxon>
        <taxon>Bacteroidota</taxon>
        <taxon>Flavobacteriia</taxon>
        <taxon>Flavobacteriales</taxon>
        <taxon>Flavobacteriaceae</taxon>
        <taxon>Flavobacterium</taxon>
    </lineage>
</organism>
<name>A0A1J7CKT5_FLAJO</name>
<sequence>MIELYKIGTVKPLTNSETEALSRGSFSLPADYLDFLMTYGLGSINELLMIQKPDQDYIKSNFGDYMDFWTLTESEEQLILNSQTIATTIDGDIITVKNNNQKPIVLLPRHSDEAVYFENFEKVIAYYNQKYNFNSDLYFDTNYNFEQEYISFVSNGQLSKKLFDNVHELFLNEVTFDKLYNAATQPKYIIQKIGGWVYFDALGKSAVRVKYQTQFKEEADSIIKLIKDQMKN</sequence>
<dbReference type="InterPro" id="IPR037883">
    <property type="entry name" value="Knr4/Smi1-like_sf"/>
</dbReference>
<dbReference type="AlphaFoldDB" id="A0A1J7CKT5"/>